<name>A0A238VQ09_9FLAO</name>
<dbReference type="AlphaFoldDB" id="A0A238VQ09"/>
<dbReference type="GO" id="GO:0009279">
    <property type="term" value="C:cell outer membrane"/>
    <property type="evidence" value="ECO:0007669"/>
    <property type="project" value="UniProtKB-SubCell"/>
</dbReference>
<organism evidence="7 8">
    <name type="scientific">Lutibacter flavus</name>
    <dbReference type="NCBI Taxonomy" id="691689"/>
    <lineage>
        <taxon>Bacteria</taxon>
        <taxon>Pseudomonadati</taxon>
        <taxon>Bacteroidota</taxon>
        <taxon>Flavobacteriia</taxon>
        <taxon>Flavobacteriales</taxon>
        <taxon>Flavobacteriaceae</taxon>
        <taxon>Lutibacter</taxon>
    </lineage>
</organism>
<evidence type="ECO:0000256" key="2">
    <source>
        <dbReference type="ARBA" id="ARBA00023136"/>
    </source>
</evidence>
<gene>
    <name evidence="7" type="ORF">SAMN04488111_0739</name>
</gene>
<evidence type="ECO:0000256" key="5">
    <source>
        <dbReference type="SAM" id="SignalP"/>
    </source>
</evidence>
<evidence type="ECO:0000256" key="4">
    <source>
        <dbReference type="PROSITE-ProRule" id="PRU00473"/>
    </source>
</evidence>
<reference evidence="8" key="1">
    <citation type="submission" date="2017-06" db="EMBL/GenBank/DDBJ databases">
        <authorList>
            <person name="Varghese N."/>
            <person name="Submissions S."/>
        </authorList>
    </citation>
    <scope>NUCLEOTIDE SEQUENCE [LARGE SCALE GENOMIC DNA]</scope>
    <source>
        <strain evidence="8">DSM 27993</strain>
    </source>
</reference>
<evidence type="ECO:0000256" key="1">
    <source>
        <dbReference type="ARBA" id="ARBA00004442"/>
    </source>
</evidence>
<dbReference type="PANTHER" id="PTHR30329">
    <property type="entry name" value="STATOR ELEMENT OF FLAGELLAR MOTOR COMPLEX"/>
    <property type="match status" value="1"/>
</dbReference>
<keyword evidence="5" id="KW-0732">Signal</keyword>
<dbReference type="InterPro" id="IPR006665">
    <property type="entry name" value="OmpA-like"/>
</dbReference>
<dbReference type="Pfam" id="PF13488">
    <property type="entry name" value="Gly-zipper_Omp"/>
    <property type="match status" value="1"/>
</dbReference>
<dbReference type="InterPro" id="IPR039567">
    <property type="entry name" value="Gly-zipper"/>
</dbReference>
<evidence type="ECO:0000313" key="7">
    <source>
        <dbReference type="EMBL" id="SNR35579.1"/>
    </source>
</evidence>
<dbReference type="Pfam" id="PF00691">
    <property type="entry name" value="OmpA"/>
    <property type="match status" value="1"/>
</dbReference>
<sequence length="237" mass="24870">MKKILKKIGLGLFVMVLVLNLSSCEATKNASNTQKGGAIGAAGGAILGAIIGNNVGKKGSGGELGAVIGGVVGGGAGVLIGKKMDKQAQKIEEEIPGAVVERVDDGIVVTFDENSGVYFDTNKYNINSASEVLLNKLSGILLEFPDTNVVVVGHTDSTGADEYNMTLSKNRAFSVTNYFTVTKGLAATRFTTNWFGEEQPIANNSTAEGRSKNRRVNIAIVPNNKMIDDAKKESGEN</sequence>
<dbReference type="InterPro" id="IPR006664">
    <property type="entry name" value="OMP_bac"/>
</dbReference>
<comment type="subcellular location">
    <subcellularLocation>
        <location evidence="1">Cell outer membrane</location>
    </subcellularLocation>
</comment>
<evidence type="ECO:0000256" key="3">
    <source>
        <dbReference type="ARBA" id="ARBA00023237"/>
    </source>
</evidence>
<feature type="domain" description="OmpA-like" evidence="6">
    <location>
        <begin position="106"/>
        <end position="224"/>
    </location>
</feature>
<dbReference type="Gene3D" id="3.30.1330.60">
    <property type="entry name" value="OmpA-like domain"/>
    <property type="match status" value="1"/>
</dbReference>
<dbReference type="EMBL" id="FZNX01000001">
    <property type="protein sequence ID" value="SNR35579.1"/>
    <property type="molecule type" value="Genomic_DNA"/>
</dbReference>
<dbReference type="PROSITE" id="PS51123">
    <property type="entry name" value="OMPA_2"/>
    <property type="match status" value="1"/>
</dbReference>
<keyword evidence="8" id="KW-1185">Reference proteome</keyword>
<keyword evidence="2 4" id="KW-0472">Membrane</keyword>
<feature type="chain" id="PRO_5013348529" evidence="5">
    <location>
        <begin position="26"/>
        <end position="237"/>
    </location>
</feature>
<accession>A0A238VQ09</accession>
<dbReference type="RefSeq" id="WP_089377057.1">
    <property type="nucleotide sequence ID" value="NZ_FZNX01000001.1"/>
</dbReference>
<dbReference type="Proteomes" id="UP000198412">
    <property type="component" value="Unassembled WGS sequence"/>
</dbReference>
<keyword evidence="3" id="KW-0998">Cell outer membrane</keyword>
<dbReference type="InterPro" id="IPR050330">
    <property type="entry name" value="Bact_OuterMem_StrucFunc"/>
</dbReference>
<feature type="signal peptide" evidence="5">
    <location>
        <begin position="1"/>
        <end position="25"/>
    </location>
</feature>
<dbReference type="PANTHER" id="PTHR30329:SF21">
    <property type="entry name" value="LIPOPROTEIN YIAD-RELATED"/>
    <property type="match status" value="1"/>
</dbReference>
<protein>
    <submittedName>
        <fullName evidence="7">Outer membrane protein OmpA</fullName>
    </submittedName>
</protein>
<dbReference type="InterPro" id="IPR036737">
    <property type="entry name" value="OmpA-like_sf"/>
</dbReference>
<dbReference type="CDD" id="cd07185">
    <property type="entry name" value="OmpA_C-like"/>
    <property type="match status" value="1"/>
</dbReference>
<evidence type="ECO:0000259" key="6">
    <source>
        <dbReference type="PROSITE" id="PS51123"/>
    </source>
</evidence>
<evidence type="ECO:0000313" key="8">
    <source>
        <dbReference type="Proteomes" id="UP000198412"/>
    </source>
</evidence>
<dbReference type="SUPFAM" id="SSF103088">
    <property type="entry name" value="OmpA-like"/>
    <property type="match status" value="1"/>
</dbReference>
<dbReference type="PRINTS" id="PR01021">
    <property type="entry name" value="OMPADOMAIN"/>
</dbReference>
<dbReference type="OrthoDB" id="9782229at2"/>
<proteinExistence type="predicted"/>